<evidence type="ECO:0000256" key="1">
    <source>
        <dbReference type="SAM" id="Coils"/>
    </source>
</evidence>
<protein>
    <recommendedName>
        <fullName evidence="4">DUF883 domain-containing protein</fullName>
    </recommendedName>
</protein>
<comment type="caution">
    <text evidence="2">The sequence shown here is derived from an EMBL/GenBank/DDBJ whole genome shotgun (WGS) entry which is preliminary data.</text>
</comment>
<evidence type="ECO:0008006" key="4">
    <source>
        <dbReference type="Google" id="ProtNLM"/>
    </source>
</evidence>
<dbReference type="AlphaFoldDB" id="A0A501WT31"/>
<proteinExistence type="predicted"/>
<keyword evidence="1" id="KW-0175">Coiled coil</keyword>
<dbReference type="EMBL" id="VFRP01000003">
    <property type="protein sequence ID" value="TPE52528.1"/>
    <property type="molecule type" value="Genomic_DNA"/>
</dbReference>
<sequence>METTNTMAKVEAESHASQLRSDLRTLREDIEMLKSDVAAVGRNQVNRAKANIADMDGNLGSRLSEKPFQTLAITFAAGYLFAVITR</sequence>
<evidence type="ECO:0000313" key="3">
    <source>
        <dbReference type="Proteomes" id="UP000319255"/>
    </source>
</evidence>
<gene>
    <name evidence="2" type="ORF">FJM51_04935</name>
</gene>
<feature type="coiled-coil region" evidence="1">
    <location>
        <begin position="9"/>
        <end position="43"/>
    </location>
</feature>
<organism evidence="2 3">
    <name type="scientific">Amaricoccus solimangrovi</name>
    <dbReference type="NCBI Taxonomy" id="2589815"/>
    <lineage>
        <taxon>Bacteria</taxon>
        <taxon>Pseudomonadati</taxon>
        <taxon>Pseudomonadota</taxon>
        <taxon>Alphaproteobacteria</taxon>
        <taxon>Rhodobacterales</taxon>
        <taxon>Paracoccaceae</taxon>
        <taxon>Amaricoccus</taxon>
    </lineage>
</organism>
<name>A0A501WT31_9RHOB</name>
<dbReference type="RefSeq" id="WP_140453011.1">
    <property type="nucleotide sequence ID" value="NZ_VFRP01000003.1"/>
</dbReference>
<keyword evidence="3" id="KW-1185">Reference proteome</keyword>
<reference evidence="2 3" key="1">
    <citation type="submission" date="2019-06" db="EMBL/GenBank/DDBJ databases">
        <title>A novel bacterium of genus Amaricoccus, isolated from marine sediment.</title>
        <authorList>
            <person name="Huang H."/>
            <person name="Mo K."/>
            <person name="Hu Y."/>
        </authorList>
    </citation>
    <scope>NUCLEOTIDE SEQUENCE [LARGE SCALE GENOMIC DNA]</scope>
    <source>
        <strain evidence="2 3">HB172011</strain>
    </source>
</reference>
<evidence type="ECO:0000313" key="2">
    <source>
        <dbReference type="EMBL" id="TPE52528.1"/>
    </source>
</evidence>
<dbReference type="Proteomes" id="UP000319255">
    <property type="component" value="Unassembled WGS sequence"/>
</dbReference>
<dbReference type="Gene3D" id="1.20.5.190">
    <property type="match status" value="1"/>
</dbReference>
<accession>A0A501WT31</accession>